<protein>
    <submittedName>
        <fullName evidence="1">Uncharacterized protein</fullName>
    </submittedName>
</protein>
<reference evidence="1 2" key="1">
    <citation type="journal article" date="2024" name="BMC Genomics">
        <title>Genome assembly of redclaw crayfish (Cherax quadricarinatus) provides insights into its immune adaptation and hypoxia tolerance.</title>
        <authorList>
            <person name="Liu Z."/>
            <person name="Zheng J."/>
            <person name="Li H."/>
            <person name="Fang K."/>
            <person name="Wang S."/>
            <person name="He J."/>
            <person name="Zhou D."/>
            <person name="Weng S."/>
            <person name="Chi M."/>
            <person name="Gu Z."/>
            <person name="He J."/>
            <person name="Li F."/>
            <person name="Wang M."/>
        </authorList>
    </citation>
    <scope>NUCLEOTIDE SEQUENCE [LARGE SCALE GENOMIC DNA]</scope>
    <source>
        <strain evidence="1">ZL_2023a</strain>
    </source>
</reference>
<proteinExistence type="predicted"/>
<evidence type="ECO:0000313" key="2">
    <source>
        <dbReference type="Proteomes" id="UP001445076"/>
    </source>
</evidence>
<name>A0AAW0WPN9_CHEQU</name>
<comment type="caution">
    <text evidence="1">The sequence shown here is derived from an EMBL/GenBank/DDBJ whole genome shotgun (WGS) entry which is preliminary data.</text>
</comment>
<dbReference type="EMBL" id="JARKIK010000053">
    <property type="protein sequence ID" value="KAK8733582.1"/>
    <property type="molecule type" value="Genomic_DNA"/>
</dbReference>
<keyword evidence="2" id="KW-1185">Reference proteome</keyword>
<dbReference type="Proteomes" id="UP001445076">
    <property type="component" value="Unassembled WGS sequence"/>
</dbReference>
<accession>A0AAW0WPN9</accession>
<organism evidence="1 2">
    <name type="scientific">Cherax quadricarinatus</name>
    <name type="common">Australian red claw crayfish</name>
    <dbReference type="NCBI Taxonomy" id="27406"/>
    <lineage>
        <taxon>Eukaryota</taxon>
        <taxon>Metazoa</taxon>
        <taxon>Ecdysozoa</taxon>
        <taxon>Arthropoda</taxon>
        <taxon>Crustacea</taxon>
        <taxon>Multicrustacea</taxon>
        <taxon>Malacostraca</taxon>
        <taxon>Eumalacostraca</taxon>
        <taxon>Eucarida</taxon>
        <taxon>Decapoda</taxon>
        <taxon>Pleocyemata</taxon>
        <taxon>Astacidea</taxon>
        <taxon>Parastacoidea</taxon>
        <taxon>Parastacidae</taxon>
        <taxon>Cherax</taxon>
    </lineage>
</organism>
<sequence>MLPTYVRPLPEHWLVLSPVPQRWSQYKCGADVPPGLPAAAAAVGHLGLGCCCGPVVTTFLWLRVAAPLTSFCLRPVPVVGWGGGRAMISARTHRTGFTWCYATAVCRVVPLAVHGAHVGPLPLWCTEAVWCRPGTRTLWGPKGVSLPLRV</sequence>
<dbReference type="AlphaFoldDB" id="A0AAW0WPN9"/>
<evidence type="ECO:0000313" key="1">
    <source>
        <dbReference type="EMBL" id="KAK8733582.1"/>
    </source>
</evidence>
<gene>
    <name evidence="1" type="ORF">OTU49_006372</name>
</gene>